<organism evidence="3">
    <name type="scientific">Salmonella enterica I</name>
    <dbReference type="NCBI Taxonomy" id="59201"/>
    <lineage>
        <taxon>Bacteria</taxon>
        <taxon>Pseudomonadati</taxon>
        <taxon>Pseudomonadota</taxon>
        <taxon>Gammaproteobacteria</taxon>
        <taxon>Enterobacterales</taxon>
        <taxon>Enterobacteriaceae</taxon>
        <taxon>Salmonella</taxon>
    </lineage>
</organism>
<evidence type="ECO:0000256" key="1">
    <source>
        <dbReference type="SAM" id="Phobius"/>
    </source>
</evidence>
<keyword evidence="1" id="KW-1133">Transmembrane helix</keyword>
<dbReference type="RefSeq" id="WP_023197849.1">
    <property type="nucleotide sequence ID" value="NZ_CP077691.1"/>
</dbReference>
<reference evidence="4" key="1">
    <citation type="submission" date="2018-04" db="EMBL/GenBank/DDBJ databases">
        <authorList>
            <person name="Bell R."/>
        </authorList>
    </citation>
    <scope>NUCLEOTIDE SEQUENCE</scope>
    <source>
        <strain evidence="5">CFSAN058605</strain>
        <strain evidence="4">CFSAN058620</strain>
    </source>
</reference>
<dbReference type="EMBL" id="AAKTRA010000001">
    <property type="protein sequence ID" value="ECV6113019.1"/>
    <property type="molecule type" value="Genomic_DNA"/>
</dbReference>
<evidence type="ECO:0000313" key="4">
    <source>
        <dbReference type="EMBL" id="QXR42188.1"/>
    </source>
</evidence>
<gene>
    <name evidence="4" type="ORF">DAX98_009915</name>
    <name evidence="5" type="ORF">DAY14_009625</name>
    <name evidence="2" type="ORF">F2V23_01175</name>
    <name evidence="3" type="ORF">F3E26_01415</name>
</gene>
<keyword evidence="1" id="KW-0472">Membrane</keyword>
<evidence type="ECO:0000313" key="2">
    <source>
        <dbReference type="EMBL" id="ECV6113019.1"/>
    </source>
</evidence>
<reference evidence="3" key="2">
    <citation type="submission" date="2019-09" db="EMBL/GenBank/DDBJ databases">
        <authorList>
            <person name="Ashton P.M."/>
            <person name="Dallman T."/>
            <person name="Nair S."/>
            <person name="De Pinna E."/>
            <person name="Peters T."/>
            <person name="Grant K."/>
        </authorList>
    </citation>
    <scope>NUCLEOTIDE SEQUENCE</scope>
    <source>
        <strain evidence="2">801510</strain>
        <strain evidence="3">804072</strain>
    </source>
</reference>
<feature type="transmembrane region" description="Helical" evidence="1">
    <location>
        <begin position="149"/>
        <end position="174"/>
    </location>
</feature>
<evidence type="ECO:0000313" key="5">
    <source>
        <dbReference type="EMBL" id="QXR51556.1"/>
    </source>
</evidence>
<feature type="transmembrane region" description="Helical" evidence="1">
    <location>
        <begin position="65"/>
        <end position="85"/>
    </location>
</feature>
<dbReference type="AlphaFoldDB" id="A0A2T6WWI3"/>
<reference evidence="4" key="3">
    <citation type="submission" date="2021-05" db="EMBL/GenBank/DDBJ databases">
        <title>Whole genome sequencing of cultured pathogen.</title>
        <authorList>
            <person name="Hoffmann M."/>
            <person name="Balkey M."/>
            <person name="Luo Y."/>
        </authorList>
    </citation>
    <scope>NUCLEOTIDE SEQUENCE</scope>
    <source>
        <strain evidence="5">CFSAN058605</strain>
        <strain evidence="4">CFSAN058620</strain>
    </source>
</reference>
<keyword evidence="1" id="KW-0812">Transmembrane</keyword>
<feature type="transmembrane region" description="Helical" evidence="1">
    <location>
        <begin position="35"/>
        <end position="53"/>
    </location>
</feature>
<evidence type="ECO:0000313" key="3">
    <source>
        <dbReference type="EMBL" id="ECV6294304.1"/>
    </source>
</evidence>
<dbReference type="EMBL" id="CP077691">
    <property type="protein sequence ID" value="QXR42188.1"/>
    <property type="molecule type" value="Genomic_DNA"/>
</dbReference>
<name>A0A2T6WWI3_SALET</name>
<proteinExistence type="predicted"/>
<accession>A0A2T6WWI3</accession>
<feature type="transmembrane region" description="Helical" evidence="1">
    <location>
        <begin position="186"/>
        <end position="203"/>
    </location>
</feature>
<sequence>MKNDTSELSNLPTAFVKKLQNYDELKKRQDESEKSYALIVIGILALICLALGIAKTDSEDWFSQWQFTCILLSIIFSTLWLGVFIERTLIFKVLWNSIITKCITSIAISGLIIFCTAKSSALLNGVFGIDSSSFPYTRSFLTGFLFLKYINPILSFILITLFAIHIIKIAYYLIKHENFHFPPISSFATVVFTFLIFIFILSWQNSYFSEKNLPVKTYALAHLLDFSINHHCINLDTEKVSVVFIGSSQDKVLIDDSDIYINSIESFLKGNSSSFFMKDDYNFKIKQCVYN</sequence>
<dbReference type="EMBL" id="AAKTSM010000001">
    <property type="protein sequence ID" value="ECV6294304.1"/>
    <property type="molecule type" value="Genomic_DNA"/>
</dbReference>
<protein>
    <submittedName>
        <fullName evidence="3">Uncharacterized protein</fullName>
    </submittedName>
</protein>
<dbReference type="EMBL" id="CP077693">
    <property type="protein sequence ID" value="QXR51556.1"/>
    <property type="molecule type" value="Genomic_DNA"/>
</dbReference>